<dbReference type="InterPro" id="IPR025748">
    <property type="entry name" value="PrcB_C_dom"/>
</dbReference>
<dbReference type="Proteomes" id="UP001076974">
    <property type="component" value="Unassembled WGS sequence"/>
</dbReference>
<proteinExistence type="predicted"/>
<organism evidence="3 4">
    <name type="scientific">Mediterraneibacter gnavus</name>
    <name type="common">Ruminococcus gnavus</name>
    <dbReference type="NCBI Taxonomy" id="33038"/>
    <lineage>
        <taxon>Bacteria</taxon>
        <taxon>Bacillati</taxon>
        <taxon>Bacillota</taxon>
        <taxon>Clostridia</taxon>
        <taxon>Lachnospirales</taxon>
        <taxon>Lachnospiraceae</taxon>
        <taxon>Mediterraneibacter</taxon>
    </lineage>
</organism>
<sequence length="153" mass="17812">MERGTPEQRVNRKRKNKTFKIVVLWMMILSAIWLPCGCIRKKPEITGEKSAAFQLMSEREIPEELKEWMEQEKAHPFMLTYAVEQDIYAARSYGPQNKTGYQIKVDAVLEGEKTVRIQTSLLGPEKGEKTKDVVTYPYVVVKLKKTEKEILFE</sequence>
<keyword evidence="1" id="KW-0472">Membrane</keyword>
<dbReference type="GO" id="GO:0006508">
    <property type="term" value="P:proteolysis"/>
    <property type="evidence" value="ECO:0007669"/>
    <property type="project" value="UniProtKB-KW"/>
</dbReference>
<comment type="caution">
    <text evidence="3">The sequence shown here is derived from an EMBL/GenBank/DDBJ whole genome shotgun (WGS) entry which is preliminary data.</text>
</comment>
<accession>A0A2N5NP29</accession>
<keyword evidence="3" id="KW-0378">Hydrolase</keyword>
<evidence type="ECO:0000313" key="4">
    <source>
        <dbReference type="Proteomes" id="UP001076974"/>
    </source>
</evidence>
<dbReference type="AlphaFoldDB" id="A0A2N5NP29"/>
<keyword evidence="1" id="KW-0812">Transmembrane</keyword>
<dbReference type="GO" id="GO:0008233">
    <property type="term" value="F:peptidase activity"/>
    <property type="evidence" value="ECO:0007669"/>
    <property type="project" value="UniProtKB-KW"/>
</dbReference>
<dbReference type="RefSeq" id="WP_004842089.1">
    <property type="nucleotide sequence ID" value="NZ_JBDMCY010000008.1"/>
</dbReference>
<keyword evidence="1" id="KW-1133">Transmembrane helix</keyword>
<feature type="domain" description="PrcB C-terminal" evidence="2">
    <location>
        <begin position="87"/>
        <end position="143"/>
    </location>
</feature>
<feature type="transmembrane region" description="Helical" evidence="1">
    <location>
        <begin position="18"/>
        <end position="35"/>
    </location>
</feature>
<dbReference type="EMBL" id="JAPRBD010000002">
    <property type="protein sequence ID" value="MCZ0689055.1"/>
    <property type="molecule type" value="Genomic_DNA"/>
</dbReference>
<name>A0A2N5NP29_MEDGN</name>
<protein>
    <submittedName>
        <fullName evidence="3">Protease complex subunit PrcB family protein</fullName>
    </submittedName>
</protein>
<keyword evidence="3" id="KW-0645">Protease</keyword>
<dbReference type="Pfam" id="PF14343">
    <property type="entry name" value="PrcB_C"/>
    <property type="match status" value="1"/>
</dbReference>
<evidence type="ECO:0000256" key="1">
    <source>
        <dbReference type="SAM" id="Phobius"/>
    </source>
</evidence>
<evidence type="ECO:0000259" key="2">
    <source>
        <dbReference type="Pfam" id="PF14343"/>
    </source>
</evidence>
<evidence type="ECO:0000313" key="3">
    <source>
        <dbReference type="EMBL" id="MCZ0689055.1"/>
    </source>
</evidence>
<reference evidence="3" key="1">
    <citation type="submission" date="2022-11" db="EMBL/GenBank/DDBJ databases">
        <title>Temperate bacteriophages infecting mucin-degrading bacterium Ruminococcus gnavus from the human gut.</title>
        <authorList>
            <person name="Buttimer C."/>
        </authorList>
    </citation>
    <scope>NUCLEOTIDE SEQUENCE</scope>
    <source>
        <strain evidence="3">CCUG 52279</strain>
    </source>
</reference>
<gene>
    <name evidence="3" type="ORF">OZZ16_03840</name>
</gene>